<name>A0A031JVK3_9SPHN</name>
<dbReference type="PATRIC" id="fig|158500.4.peg.3059"/>
<geneLocation type="plasmid" evidence="2 5">
    <name>pSA3</name>
</geneLocation>
<protein>
    <submittedName>
        <fullName evidence="3">Metal-binding protein</fullName>
    </submittedName>
</protein>
<dbReference type="OrthoDB" id="14727at2"/>
<reference evidence="3 4" key="1">
    <citation type="submission" date="2014-03" db="EMBL/GenBank/DDBJ databases">
        <title>Whole genome sequence of Novosphingobium resinovorum KF1.</title>
        <authorList>
            <person name="Gan H.M."/>
            <person name="Gan H.Y."/>
            <person name="Chew T.H."/>
            <person name="Savka M.A."/>
        </authorList>
    </citation>
    <scope>NUCLEOTIDE SEQUENCE [LARGE SCALE GENOMIC DNA]</scope>
    <source>
        <strain evidence="3 4">KF1</strain>
    </source>
</reference>
<gene>
    <name evidence="2" type="ORF">BES08_30205</name>
    <name evidence="3" type="ORF">BV97_02988</name>
</gene>
<dbReference type="EMBL" id="CP017078">
    <property type="protein sequence ID" value="AOR81152.1"/>
    <property type="molecule type" value="Genomic_DNA"/>
</dbReference>
<keyword evidence="5" id="KW-1185">Reference proteome</keyword>
<dbReference type="Proteomes" id="UP000024329">
    <property type="component" value="Unassembled WGS sequence"/>
</dbReference>
<evidence type="ECO:0000313" key="2">
    <source>
        <dbReference type="EMBL" id="AOR81152.1"/>
    </source>
</evidence>
<dbReference type="AlphaFoldDB" id="A0A031JVK3"/>
<dbReference type="EMBL" id="JFYZ01000014">
    <property type="protein sequence ID" value="EZP80934.1"/>
    <property type="molecule type" value="Genomic_DNA"/>
</dbReference>
<dbReference type="Proteomes" id="UP000094626">
    <property type="component" value="Plasmid pSA3"/>
</dbReference>
<evidence type="ECO:0000313" key="3">
    <source>
        <dbReference type="EMBL" id="EZP80934.1"/>
    </source>
</evidence>
<proteinExistence type="predicted"/>
<evidence type="ECO:0000313" key="4">
    <source>
        <dbReference type="Proteomes" id="UP000024329"/>
    </source>
</evidence>
<dbReference type="InterPro" id="IPR007332">
    <property type="entry name" value="DUF411"/>
</dbReference>
<dbReference type="RefSeq" id="WP_004213035.1">
    <property type="nucleotide sequence ID" value="NZ_CP017078.1"/>
</dbReference>
<dbReference type="GeneID" id="44135424"/>
<organism evidence="3 4">
    <name type="scientific">Novosphingobium resinovorum</name>
    <dbReference type="NCBI Taxonomy" id="158500"/>
    <lineage>
        <taxon>Bacteria</taxon>
        <taxon>Pseudomonadati</taxon>
        <taxon>Pseudomonadota</taxon>
        <taxon>Alphaproteobacteria</taxon>
        <taxon>Sphingomonadales</taxon>
        <taxon>Sphingomonadaceae</taxon>
        <taxon>Novosphingobium</taxon>
    </lineage>
</organism>
<reference evidence="5" key="3">
    <citation type="journal article" date="2017" name="J. Biotechnol.">
        <title>Complete genome sequence of Novosphingobium resinovorum SA1, a versatile xenobiotic-degrading bacterium capable of utilizing sulfanilic acid.</title>
        <authorList>
            <person name="Hegedus B."/>
            <person name="Kos P.B."/>
            <person name="Balint B."/>
            <person name="Maroti G."/>
            <person name="Gan H.M."/>
            <person name="Perei K."/>
            <person name="Rakhely G."/>
        </authorList>
    </citation>
    <scope>NUCLEOTIDE SEQUENCE [LARGE SCALE GENOMIC DNA]</scope>
    <source>
        <strain evidence="5">SA1</strain>
    </source>
</reference>
<feature type="chain" id="PRO_5014496925" evidence="1">
    <location>
        <begin position="21"/>
        <end position="145"/>
    </location>
</feature>
<evidence type="ECO:0000313" key="5">
    <source>
        <dbReference type="Proteomes" id="UP000094626"/>
    </source>
</evidence>
<dbReference type="eggNOG" id="COG3019">
    <property type="taxonomic scope" value="Bacteria"/>
</dbReference>
<keyword evidence="2" id="KW-0614">Plasmid</keyword>
<dbReference type="Pfam" id="PF04214">
    <property type="entry name" value="DUF411"/>
    <property type="match status" value="1"/>
</dbReference>
<sequence length="145" mass="15093">MKTRLSAALLFLALPGAALAANDVVVHRDPGCGCCEKWAQALRAKLGRTVVMRDDASRGALQRRAGMPGTLASCHSAMVDGYLIEGHVPVADIKRLLATRPVGVRGIAVAGMPIGSEGMEVAGAARQPYAVVSFGSSGQKVFARH</sequence>
<dbReference type="KEGG" id="nre:BES08_30205"/>
<accession>A0A031JVK3</accession>
<evidence type="ECO:0000256" key="1">
    <source>
        <dbReference type="SAM" id="SignalP"/>
    </source>
</evidence>
<feature type="signal peptide" evidence="1">
    <location>
        <begin position="1"/>
        <end position="20"/>
    </location>
</feature>
<reference evidence="2" key="2">
    <citation type="submission" date="2016-08" db="EMBL/GenBank/DDBJ databases">
        <authorList>
            <person name="Seilhamer J.J."/>
        </authorList>
    </citation>
    <scope>NUCLEOTIDE SEQUENCE [LARGE SCALE GENOMIC DNA]</scope>
    <source>
        <strain evidence="2">SA1</strain>
        <plasmid evidence="2">pSA3</plasmid>
    </source>
</reference>
<keyword evidence="1" id="KW-0732">Signal</keyword>